<organism evidence="1 2">
    <name type="scientific">Coemansia helicoidea</name>
    <dbReference type="NCBI Taxonomy" id="1286919"/>
    <lineage>
        <taxon>Eukaryota</taxon>
        <taxon>Fungi</taxon>
        <taxon>Fungi incertae sedis</taxon>
        <taxon>Zoopagomycota</taxon>
        <taxon>Kickxellomycotina</taxon>
        <taxon>Kickxellomycetes</taxon>
        <taxon>Kickxellales</taxon>
        <taxon>Kickxellaceae</taxon>
        <taxon>Coemansia</taxon>
    </lineage>
</organism>
<dbReference type="EC" id="2.1.1.287" evidence="1"/>
<name>A0ACC1L4S0_9FUNG</name>
<protein>
    <submittedName>
        <fullName evidence="1">25S rRNA (Adenine645-N1)-methyltransferase</fullName>
        <ecNumber evidence="1">2.1.1.287</ecNumber>
    </submittedName>
</protein>
<proteinExistence type="predicted"/>
<gene>
    <name evidence="1" type="primary">RRP8</name>
    <name evidence="1" type="ORF">H4R21_003051</name>
</gene>
<dbReference type="Proteomes" id="UP001140087">
    <property type="component" value="Unassembled WGS sequence"/>
</dbReference>
<sequence>MQQKLKGARFRWINESMYTTTGEETFRMVQNDPSIFEEYHEGFAAQVRKWPANPLDLLIRQLEGRQRLVVADMGCGEAQLAAAVGKRHTVHSFDLVAYNERITACNIASVSLDSGAADVAIFCLALMGTDFLAFVREANRILRLGGELKIAEVVSRVSDLDAFVAALEGQGFKLAGKDTANKMFVMLDFAKVGPCPRSAGTPPGLLKPCIYKRR</sequence>
<keyword evidence="1" id="KW-0489">Methyltransferase</keyword>
<comment type="caution">
    <text evidence="1">The sequence shown here is derived from an EMBL/GenBank/DDBJ whole genome shotgun (WGS) entry which is preliminary data.</text>
</comment>
<accession>A0ACC1L4S0</accession>
<reference evidence="1" key="1">
    <citation type="submission" date="2022-07" db="EMBL/GenBank/DDBJ databases">
        <title>Phylogenomic reconstructions and comparative analyses of Kickxellomycotina fungi.</title>
        <authorList>
            <person name="Reynolds N.K."/>
            <person name="Stajich J.E."/>
            <person name="Barry K."/>
            <person name="Grigoriev I.V."/>
            <person name="Crous P."/>
            <person name="Smith M.E."/>
        </authorList>
    </citation>
    <scope>NUCLEOTIDE SEQUENCE</scope>
    <source>
        <strain evidence="1">BCRC 34780</strain>
    </source>
</reference>
<evidence type="ECO:0000313" key="1">
    <source>
        <dbReference type="EMBL" id="KAJ2800744.1"/>
    </source>
</evidence>
<keyword evidence="1" id="KW-0808">Transferase</keyword>
<dbReference type="EMBL" id="JANBUN010000894">
    <property type="protein sequence ID" value="KAJ2800744.1"/>
    <property type="molecule type" value="Genomic_DNA"/>
</dbReference>
<keyword evidence="2" id="KW-1185">Reference proteome</keyword>
<evidence type="ECO:0000313" key="2">
    <source>
        <dbReference type="Proteomes" id="UP001140087"/>
    </source>
</evidence>